<dbReference type="GO" id="GO:0005737">
    <property type="term" value="C:cytoplasm"/>
    <property type="evidence" value="ECO:0007669"/>
    <property type="project" value="TreeGrafter"/>
</dbReference>
<dbReference type="Proteomes" id="UP000315454">
    <property type="component" value="Unassembled WGS sequence"/>
</dbReference>
<dbReference type="NCBIfam" id="TIGR00121">
    <property type="entry name" value="birA_ligase"/>
    <property type="match status" value="1"/>
</dbReference>
<organism evidence="3 4">
    <name type="scientific">Aphanocapsa feldmannii 277cI</name>
    <dbReference type="NCBI Taxonomy" id="2507554"/>
    <lineage>
        <taxon>Bacteria</taxon>
        <taxon>Bacillati</taxon>
        <taxon>Cyanobacteriota</taxon>
        <taxon>Cyanophyceae</taxon>
        <taxon>Oscillatoriophycideae</taxon>
        <taxon>Chroococcales</taxon>
        <taxon>Microcystaceae</taxon>
        <taxon>Aphanocapsa</taxon>
    </lineage>
</organism>
<feature type="non-terminal residue" evidence="3">
    <location>
        <position position="328"/>
    </location>
</feature>
<dbReference type="InterPro" id="IPR004143">
    <property type="entry name" value="BPL_LPL_catalytic"/>
</dbReference>
<dbReference type="EMBL" id="SRMN01000192">
    <property type="protein sequence ID" value="TGH18372.1"/>
    <property type="molecule type" value="Genomic_DNA"/>
</dbReference>
<dbReference type="PANTHER" id="PTHR12835">
    <property type="entry name" value="BIOTIN PROTEIN LIGASE"/>
    <property type="match status" value="1"/>
</dbReference>
<dbReference type="Gene3D" id="3.30.930.10">
    <property type="entry name" value="Bira Bifunctional Protein, Domain 2"/>
    <property type="match status" value="1"/>
</dbReference>
<name>A0A524RRI5_9CHRO</name>
<protein>
    <submittedName>
        <fullName evidence="3">Biotin--[acetyl-CoA-carboxylase] ligase</fullName>
        <ecNumber evidence="3">6.3.4.15</ecNumber>
    </submittedName>
</protein>
<proteinExistence type="predicted"/>
<dbReference type="GO" id="GO:0004077">
    <property type="term" value="F:biotin--[biotin carboxyl-carrier protein] ligase activity"/>
    <property type="evidence" value="ECO:0007669"/>
    <property type="project" value="UniProtKB-EC"/>
</dbReference>
<accession>A0A524RRI5</accession>
<keyword evidence="1 3" id="KW-0436">Ligase</keyword>
<dbReference type="SUPFAM" id="SSF55681">
    <property type="entry name" value="Class II aaRS and biotin synthetases"/>
    <property type="match status" value="1"/>
</dbReference>
<dbReference type="AlphaFoldDB" id="A0A524RRI5"/>
<evidence type="ECO:0000313" key="3">
    <source>
        <dbReference type="EMBL" id="TGH18372.1"/>
    </source>
</evidence>
<sequence length="328" mass="35120">MSCHGWRRPLPASVTGCGAERVASPGWARPAGWTRRRHPSLTPIDRSLQAGVVAATLKRGGSCRWPWRLRVLPVCGSTETALLRWLAQLSAQRPALPTPLALMARRQRFGRGRRGTVWSSPPGGLWLSALVPAESLPRPTSALSALALGLALVEALETWGLEPRLKWPNDLVLGRGKLAGIITHRQLRAGAVQGLRIGLGLNVHNRVPSGASSLATALRQQRRPCPPLAAVAALALQAIETALASQTVADQWLARCEGKLWRPLQPLVGPDGDLVRVAGLAADGRLRLQRLRSGGELLVDGSGWRLPFDGTVAVRGRAVVMQHQPASG</sequence>
<reference evidence="3 4" key="1">
    <citation type="journal article" date="2019" name="mSystems">
        <title>Life at home and on the roam: Genomic adaptions reflect the dual lifestyle of an intracellular, facultative symbiont.</title>
        <authorList>
            <person name="Burgsdorf I."/>
        </authorList>
    </citation>
    <scope>NUCLEOTIDE SEQUENCE [LARGE SCALE GENOMIC DNA]</scope>
    <source>
        <strain evidence="3">277cI</strain>
    </source>
</reference>
<dbReference type="EC" id="6.3.4.15" evidence="3"/>
<evidence type="ECO:0000259" key="2">
    <source>
        <dbReference type="PROSITE" id="PS51733"/>
    </source>
</evidence>
<dbReference type="InterPro" id="IPR045864">
    <property type="entry name" value="aa-tRNA-synth_II/BPL/LPL"/>
</dbReference>
<comment type="caution">
    <text evidence="3">The sequence shown here is derived from an EMBL/GenBank/DDBJ whole genome shotgun (WGS) entry which is preliminary data.</text>
</comment>
<feature type="domain" description="BPL/LPL catalytic" evidence="2">
    <location>
        <begin position="74"/>
        <end position="247"/>
    </location>
</feature>
<gene>
    <name evidence="3" type="ORF">ERJ68_09215</name>
</gene>
<evidence type="ECO:0000256" key="1">
    <source>
        <dbReference type="ARBA" id="ARBA00022598"/>
    </source>
</evidence>
<dbReference type="Pfam" id="PF03099">
    <property type="entry name" value="BPL_LplA_LipB"/>
    <property type="match status" value="1"/>
</dbReference>
<dbReference type="InterPro" id="IPR004408">
    <property type="entry name" value="Biotin_CoA_COase_ligase"/>
</dbReference>
<evidence type="ECO:0000313" key="4">
    <source>
        <dbReference type="Proteomes" id="UP000315454"/>
    </source>
</evidence>
<dbReference type="PANTHER" id="PTHR12835:SF5">
    <property type="entry name" value="BIOTIN--PROTEIN LIGASE"/>
    <property type="match status" value="1"/>
</dbReference>
<dbReference type="PROSITE" id="PS51733">
    <property type="entry name" value="BPL_LPL_CATALYTIC"/>
    <property type="match status" value="1"/>
</dbReference>